<gene>
    <name evidence="2" type="ORF">FHS79_003435</name>
</gene>
<dbReference type="EMBL" id="JACIIV010000037">
    <property type="protein sequence ID" value="MBB6229234.1"/>
    <property type="molecule type" value="Genomic_DNA"/>
</dbReference>
<evidence type="ECO:0000256" key="1">
    <source>
        <dbReference type="SAM" id="MobiDB-lite"/>
    </source>
</evidence>
<name>A0A841L9L8_9SPHN</name>
<sequence>MEQRNVPASTAGRQMSLMFEPSRVDGMSDEERAEAVVMLAQVLMQAAGLIVEELGDDGY</sequence>
<proteinExistence type="predicted"/>
<evidence type="ECO:0000313" key="3">
    <source>
        <dbReference type="Proteomes" id="UP000538147"/>
    </source>
</evidence>
<dbReference type="Proteomes" id="UP000538147">
    <property type="component" value="Unassembled WGS sequence"/>
</dbReference>
<accession>A0A841L9L8</accession>
<evidence type="ECO:0000313" key="2">
    <source>
        <dbReference type="EMBL" id="MBB6229234.1"/>
    </source>
</evidence>
<keyword evidence="3" id="KW-1185">Reference proteome</keyword>
<comment type="caution">
    <text evidence="2">The sequence shown here is derived from an EMBL/GenBank/DDBJ whole genome shotgun (WGS) entry which is preliminary data.</text>
</comment>
<protein>
    <submittedName>
        <fullName evidence="2">Uncharacterized protein</fullName>
    </submittedName>
</protein>
<dbReference type="RefSeq" id="WP_184202774.1">
    <property type="nucleotide sequence ID" value="NZ_BMOX01000063.1"/>
</dbReference>
<feature type="region of interest" description="Disordered" evidence="1">
    <location>
        <begin position="1"/>
        <end position="26"/>
    </location>
</feature>
<dbReference type="AlphaFoldDB" id="A0A841L9L8"/>
<feature type="compositionally biased region" description="Polar residues" evidence="1">
    <location>
        <begin position="1"/>
        <end position="13"/>
    </location>
</feature>
<organism evidence="2 3">
    <name type="scientific">Polymorphobacter multimanifer</name>
    <dbReference type="NCBI Taxonomy" id="1070431"/>
    <lineage>
        <taxon>Bacteria</taxon>
        <taxon>Pseudomonadati</taxon>
        <taxon>Pseudomonadota</taxon>
        <taxon>Alphaproteobacteria</taxon>
        <taxon>Sphingomonadales</taxon>
        <taxon>Sphingosinicellaceae</taxon>
        <taxon>Polymorphobacter</taxon>
    </lineage>
</organism>
<reference evidence="2 3" key="1">
    <citation type="submission" date="2020-08" db="EMBL/GenBank/DDBJ databases">
        <title>Genomic Encyclopedia of Type Strains, Phase IV (KMG-IV): sequencing the most valuable type-strain genomes for metagenomic binning, comparative biology and taxonomic classification.</title>
        <authorList>
            <person name="Goeker M."/>
        </authorList>
    </citation>
    <scope>NUCLEOTIDE SEQUENCE [LARGE SCALE GENOMIC DNA]</scope>
    <source>
        <strain evidence="2 3">DSM 102189</strain>
    </source>
</reference>